<evidence type="ECO:0000259" key="1">
    <source>
        <dbReference type="Pfam" id="PF20408"/>
    </source>
</evidence>
<reference evidence="3" key="1">
    <citation type="journal article" date="2019" name="Int. J. Syst. Evol. Microbiol.">
        <title>The Global Catalogue of Microorganisms (GCM) 10K type strain sequencing project: providing services to taxonomists for standard genome sequencing and annotation.</title>
        <authorList>
            <consortium name="The Broad Institute Genomics Platform"/>
            <consortium name="The Broad Institute Genome Sequencing Center for Infectious Disease"/>
            <person name="Wu L."/>
            <person name="Ma J."/>
        </authorList>
    </citation>
    <scope>NUCLEOTIDE SEQUENCE [LARGE SCALE GENOMIC DNA]</scope>
    <source>
        <strain evidence="3">KCTC 23723</strain>
    </source>
</reference>
<organism evidence="2 3">
    <name type="scientific">Alishewanella tabrizica</name>
    <dbReference type="NCBI Taxonomy" id="671278"/>
    <lineage>
        <taxon>Bacteria</taxon>
        <taxon>Pseudomonadati</taxon>
        <taxon>Pseudomonadota</taxon>
        <taxon>Gammaproteobacteria</taxon>
        <taxon>Alteromonadales</taxon>
        <taxon>Alteromonadaceae</taxon>
        <taxon>Alishewanella</taxon>
    </lineage>
</organism>
<sequence>MTNMKAQLLLMHGAGASTQSPFMQQLTLALTEHNIQVSLFDFAYMQQREISGSKRPAPKAALLVPELSSVLSTLPGDLPLFIGGKSMGGRIASLWAALEPDIQMQSARRVQGVFAYGYPFHPPKKTQWRIAHFSNLSMPLCIIQGERDPFGHRLEVEAHLWPKVTLQWLTTADHDFKPLQRSGVNQAQLIAQAALITSESIDAIISKT</sequence>
<dbReference type="Proteomes" id="UP000634667">
    <property type="component" value="Unassembled WGS sequence"/>
</dbReference>
<dbReference type="InterPro" id="IPR029058">
    <property type="entry name" value="AB_hydrolase_fold"/>
</dbReference>
<protein>
    <recommendedName>
        <fullName evidence="1">KANL3/Tex30 alpha/beta hydrolase-like domain-containing protein</fullName>
    </recommendedName>
</protein>
<proteinExistence type="predicted"/>
<dbReference type="PANTHER" id="PTHR13136">
    <property type="entry name" value="TESTIS DEVELOPMENT PROTEIN PRTD"/>
    <property type="match status" value="1"/>
</dbReference>
<dbReference type="InterPro" id="IPR026555">
    <property type="entry name" value="NSL3/Tex30"/>
</dbReference>
<dbReference type="PANTHER" id="PTHR13136:SF11">
    <property type="entry name" value="TESTIS-EXPRESSED PROTEIN 30"/>
    <property type="match status" value="1"/>
</dbReference>
<dbReference type="InterPro" id="IPR046879">
    <property type="entry name" value="KANL3/Tex30_Abhydrolase"/>
</dbReference>
<keyword evidence="3" id="KW-1185">Reference proteome</keyword>
<dbReference type="EMBL" id="BMYR01000002">
    <property type="protein sequence ID" value="GGW54160.1"/>
    <property type="molecule type" value="Genomic_DNA"/>
</dbReference>
<accession>A0ABQ2WFU2</accession>
<name>A0ABQ2WFU2_9ALTE</name>
<gene>
    <name evidence="2" type="ORF">GCM10008111_07970</name>
</gene>
<dbReference type="SUPFAM" id="SSF53474">
    <property type="entry name" value="alpha/beta-Hydrolases"/>
    <property type="match status" value="1"/>
</dbReference>
<evidence type="ECO:0000313" key="2">
    <source>
        <dbReference type="EMBL" id="GGW54160.1"/>
    </source>
</evidence>
<feature type="domain" description="KANL3/Tex30 alpha/beta hydrolase-like" evidence="1">
    <location>
        <begin position="5"/>
        <end position="200"/>
    </location>
</feature>
<comment type="caution">
    <text evidence="2">The sequence shown here is derived from an EMBL/GenBank/DDBJ whole genome shotgun (WGS) entry which is preliminary data.</text>
</comment>
<dbReference type="Gene3D" id="3.40.50.1820">
    <property type="entry name" value="alpha/beta hydrolase"/>
    <property type="match status" value="1"/>
</dbReference>
<evidence type="ECO:0000313" key="3">
    <source>
        <dbReference type="Proteomes" id="UP000634667"/>
    </source>
</evidence>
<dbReference type="Pfam" id="PF20408">
    <property type="entry name" value="Abhydrolase_11"/>
    <property type="match status" value="1"/>
</dbReference>